<keyword evidence="1" id="KW-1133">Transmembrane helix</keyword>
<proteinExistence type="predicted"/>
<reference evidence="2" key="1">
    <citation type="submission" date="2023-08" db="EMBL/GenBank/DDBJ databases">
        <authorList>
            <person name="Alioto T."/>
            <person name="Alioto T."/>
            <person name="Gomez Garrido J."/>
        </authorList>
    </citation>
    <scope>NUCLEOTIDE SEQUENCE</scope>
</reference>
<evidence type="ECO:0000256" key="1">
    <source>
        <dbReference type="SAM" id="Phobius"/>
    </source>
</evidence>
<keyword evidence="1" id="KW-0472">Membrane</keyword>
<keyword evidence="3" id="KW-1185">Reference proteome</keyword>
<feature type="transmembrane region" description="Helical" evidence="1">
    <location>
        <begin position="118"/>
        <end position="136"/>
    </location>
</feature>
<accession>A0AA36FCA4</accession>
<protein>
    <submittedName>
        <fullName evidence="2">Uncharacterized protein</fullName>
    </submittedName>
</protein>
<evidence type="ECO:0000313" key="2">
    <source>
        <dbReference type="EMBL" id="CAI9733806.1"/>
    </source>
</evidence>
<organism evidence="2 3">
    <name type="scientific">Octopus vulgaris</name>
    <name type="common">Common octopus</name>
    <dbReference type="NCBI Taxonomy" id="6645"/>
    <lineage>
        <taxon>Eukaryota</taxon>
        <taxon>Metazoa</taxon>
        <taxon>Spiralia</taxon>
        <taxon>Lophotrochozoa</taxon>
        <taxon>Mollusca</taxon>
        <taxon>Cephalopoda</taxon>
        <taxon>Coleoidea</taxon>
        <taxon>Octopodiformes</taxon>
        <taxon>Octopoda</taxon>
        <taxon>Incirrata</taxon>
        <taxon>Octopodidae</taxon>
        <taxon>Octopus</taxon>
    </lineage>
</organism>
<sequence>MYNRGAKEITKTVTIAKNLETHLRRPDKVDIMSDLDTCLLKSDYRLKFCTLKSINSNFDAFDHTDGCYDDITFFSSPIAQILTCSVTGPLPFEKGQTVHYEAIHVPEKLFNNINRRNILNGLVINVAVSCNIIYRFL</sequence>
<keyword evidence="1" id="KW-0812">Transmembrane</keyword>
<dbReference type="EMBL" id="OX597828">
    <property type="protein sequence ID" value="CAI9733806.1"/>
    <property type="molecule type" value="Genomic_DNA"/>
</dbReference>
<name>A0AA36FCA4_OCTVU</name>
<evidence type="ECO:0000313" key="3">
    <source>
        <dbReference type="Proteomes" id="UP001162480"/>
    </source>
</evidence>
<dbReference type="Proteomes" id="UP001162480">
    <property type="component" value="Chromosome 15"/>
</dbReference>
<dbReference type="AlphaFoldDB" id="A0AA36FCA4"/>
<gene>
    <name evidence="2" type="ORF">OCTVUL_1B030990</name>
</gene>